<dbReference type="Pfam" id="PF14949">
    <property type="entry name" value="ARF7EP_C"/>
    <property type="match status" value="1"/>
</dbReference>
<dbReference type="AlphaFoldDB" id="A0A3Q1MF59"/>
<dbReference type="PANTHER" id="PTHR46536:SF2">
    <property type="entry name" value="ADP RIBOSYLATION FACTOR LIKE GTPASE 14 EFFECTOR PROTEIN LIKE"/>
    <property type="match status" value="1"/>
</dbReference>
<dbReference type="OrthoDB" id="5984406at2759"/>
<evidence type="ECO:0000313" key="4">
    <source>
        <dbReference type="Proteomes" id="UP000009136"/>
    </source>
</evidence>
<evidence type="ECO:0000313" key="3">
    <source>
        <dbReference type="Ensembl" id="ENSBTAP00000069163.1"/>
    </source>
</evidence>
<organism evidence="3 4">
    <name type="scientific">Bos taurus</name>
    <name type="common">Bovine</name>
    <dbReference type="NCBI Taxonomy" id="9913"/>
    <lineage>
        <taxon>Eukaryota</taxon>
        <taxon>Metazoa</taxon>
        <taxon>Chordata</taxon>
        <taxon>Craniata</taxon>
        <taxon>Vertebrata</taxon>
        <taxon>Euteleostomi</taxon>
        <taxon>Mammalia</taxon>
        <taxon>Eutheria</taxon>
        <taxon>Laurasiatheria</taxon>
        <taxon>Artiodactyla</taxon>
        <taxon>Ruminantia</taxon>
        <taxon>Pecora</taxon>
        <taxon>Bovidae</taxon>
        <taxon>Bovinae</taxon>
        <taxon>Bos</taxon>
    </lineage>
</organism>
<accession>A0A3Q1MF59</accession>
<dbReference type="PaxDb" id="9913-ENSBTAP00000047466"/>
<protein>
    <recommendedName>
        <fullName evidence="2">ARF7 effector protein C-terminal domain-containing protein</fullName>
    </recommendedName>
</protein>
<proteinExistence type="predicted"/>
<dbReference type="InterPro" id="IPR029264">
    <property type="entry name" value="ARF7EP_C"/>
</dbReference>
<dbReference type="VEuPathDB" id="HostDB:ENSBTAG00000051616"/>
<feature type="domain" description="ARF7 effector protein C-terminal" evidence="2">
    <location>
        <begin position="37"/>
        <end position="136"/>
    </location>
</feature>
<dbReference type="Ensembl" id="ENSBTAT00000070995.2">
    <property type="protein sequence ID" value="ENSBTAP00000069163.1"/>
    <property type="gene ID" value="ENSBTAG00000051616.2"/>
</dbReference>
<reference evidence="3" key="2">
    <citation type="submission" date="2025-05" db="UniProtKB">
        <authorList>
            <consortium name="Ensembl"/>
        </authorList>
    </citation>
    <scope>IDENTIFICATION</scope>
    <source>
        <strain evidence="3">Hereford</strain>
    </source>
</reference>
<dbReference type="InParanoid" id="A0A3Q1MF59"/>
<dbReference type="GeneID" id="784741"/>
<dbReference type="Ensembl" id="ENSBTAT00000098490.1">
    <property type="protein sequence ID" value="ENSBTAP00000100437.1"/>
    <property type="gene ID" value="ENSBTAG00000051616.2"/>
</dbReference>
<dbReference type="STRING" id="9913.ENSBTAP00000069163"/>
<feature type="compositionally biased region" description="Basic and acidic residues" evidence="1">
    <location>
        <begin position="1"/>
        <end position="16"/>
    </location>
</feature>
<gene>
    <name evidence="3" type="primary">LOC784741</name>
</gene>
<dbReference type="GeneTree" id="ENSGT00940000160347"/>
<dbReference type="Proteomes" id="UP000009136">
    <property type="component" value="Chromosome X"/>
</dbReference>
<dbReference type="Ensembl" id="ENSBTAT00000113086.1">
    <property type="protein sequence ID" value="ENSBTAP00000096799.1"/>
    <property type="gene ID" value="ENSBTAG00000051616.2"/>
</dbReference>
<dbReference type="PANTHER" id="PTHR46536">
    <property type="entry name" value="ARL14 EFFECTOR PROTEIN"/>
    <property type="match status" value="1"/>
</dbReference>
<reference evidence="3 4" key="1">
    <citation type="submission" date="2018-03" db="EMBL/GenBank/DDBJ databases">
        <title>ARS-UCD1.2.</title>
        <authorList>
            <person name="Rosen B.D."/>
            <person name="Bickhart D.M."/>
            <person name="Koren S."/>
            <person name="Schnabel R.D."/>
            <person name="Hall R."/>
            <person name="Zimin A."/>
            <person name="Dreischer C."/>
            <person name="Schultheiss S."/>
            <person name="Schroeder S.G."/>
            <person name="Elsik C.G."/>
            <person name="Couldrey C."/>
            <person name="Liu G.E."/>
            <person name="Van Tassell C.P."/>
            <person name="Phillippy A.M."/>
            <person name="Smith T.P.L."/>
            <person name="Medrano J.F."/>
        </authorList>
    </citation>
    <scope>NUCLEOTIDE SEQUENCE [LARGE SCALE GENOMIC DNA]</scope>
    <source>
        <strain evidence="3 4">Hereford</strain>
    </source>
</reference>
<feature type="region of interest" description="Disordered" evidence="1">
    <location>
        <begin position="1"/>
        <end position="30"/>
    </location>
</feature>
<dbReference type="OMA" id="YIIESFF"/>
<keyword evidence="4" id="KW-1185">Reference proteome</keyword>
<evidence type="ECO:0000256" key="1">
    <source>
        <dbReference type="SAM" id="MobiDB-lite"/>
    </source>
</evidence>
<sequence>MSEQAEKSSSVRERPARQSSPEKPSEKELKQMKWLDRQLKQLSFQNPGPQVANFNPEVRQQIKKGQMAKKNELVPEKREVNKYDEKGRLTFNKADLCDCLDEDCLGCFYPCPKCNSTKCGPTCRCNRRWAYDTIVDENGEVISKMPFDLSE</sequence>
<dbReference type="RefSeq" id="XP_059739558.1">
    <property type="nucleotide sequence ID" value="XM_059883575.1"/>
</dbReference>
<name>A0A3Q1MF59_BOVIN</name>
<dbReference type="Ensembl" id="ENSBTAT00000132269.1">
    <property type="protein sequence ID" value="ENSBTAP00000095364.1"/>
    <property type="gene ID" value="ENSBTAG00000051616.2"/>
</dbReference>
<evidence type="ECO:0000259" key="2">
    <source>
        <dbReference type="Pfam" id="PF14949"/>
    </source>
</evidence>
<dbReference type="Bgee" id="ENSBTAG00000051616">
    <property type="expression patterns" value="Expressed in cumulus cell and 25 other cell types or tissues"/>
</dbReference>